<dbReference type="InterPro" id="IPR014914">
    <property type="entry name" value="RES_dom"/>
</dbReference>
<proteinExistence type="predicted"/>
<name>A0A220UD98_9MICO</name>
<organism evidence="2 3">
    <name type="scientific">Brachybacterium avium</name>
    <dbReference type="NCBI Taxonomy" id="2017485"/>
    <lineage>
        <taxon>Bacteria</taxon>
        <taxon>Bacillati</taxon>
        <taxon>Actinomycetota</taxon>
        <taxon>Actinomycetes</taxon>
        <taxon>Micrococcales</taxon>
        <taxon>Dermabacteraceae</taxon>
        <taxon>Brachybacterium</taxon>
    </lineage>
</organism>
<dbReference type="Pfam" id="PF08808">
    <property type="entry name" value="RES"/>
    <property type="match status" value="1"/>
</dbReference>
<dbReference type="KEGG" id="brv:CFK39_08710"/>
<reference evidence="3" key="1">
    <citation type="submission" date="2017-07" db="EMBL/GenBank/DDBJ databases">
        <title>Brachybacterium sp. VR2415.</title>
        <authorList>
            <person name="Tak E.J."/>
            <person name="Bae J.-W."/>
        </authorList>
    </citation>
    <scope>NUCLEOTIDE SEQUENCE [LARGE SCALE GENOMIC DNA]</scope>
    <source>
        <strain evidence="3">VR2415</strain>
    </source>
</reference>
<dbReference type="Proteomes" id="UP000198398">
    <property type="component" value="Chromosome"/>
</dbReference>
<evidence type="ECO:0000313" key="2">
    <source>
        <dbReference type="EMBL" id="ASK65896.1"/>
    </source>
</evidence>
<protein>
    <recommendedName>
        <fullName evidence="1">RES domain-containing protein</fullName>
    </recommendedName>
</protein>
<accession>A0A220UD98</accession>
<evidence type="ECO:0000313" key="3">
    <source>
        <dbReference type="Proteomes" id="UP000198398"/>
    </source>
</evidence>
<keyword evidence="3" id="KW-1185">Reference proteome</keyword>
<feature type="domain" description="RES" evidence="1">
    <location>
        <begin position="3"/>
        <end position="146"/>
    </location>
</feature>
<gene>
    <name evidence="2" type="ORF">CFK39_08710</name>
</gene>
<sequence length="182" mass="20316">MLLYRVHPWIHGMDPTAPYGPLHIPPGQGAGRWDNPDLYALRYFSTTPDGAIAETFGHLATWSPGMLLVPGDADAVRALSTYEVPGASRFADLADPNVLRDLGVGRVTEVTERNKRRTQRLAAKIYDRGSWEGISWWSYYHPAITLVATWLRDGISCTETRPLSMDAPEIDEAARLIVRTVR</sequence>
<dbReference type="AlphaFoldDB" id="A0A220UD98"/>
<evidence type="ECO:0000259" key="1">
    <source>
        <dbReference type="Pfam" id="PF08808"/>
    </source>
</evidence>
<dbReference type="EMBL" id="CP022316">
    <property type="protein sequence ID" value="ASK65896.1"/>
    <property type="molecule type" value="Genomic_DNA"/>
</dbReference>